<feature type="region of interest" description="Disordered" evidence="1">
    <location>
        <begin position="1"/>
        <end position="23"/>
    </location>
</feature>
<sequence length="130" mass="13866">MDHPGEAKANMAEKQAEMKRKKPPAVIIARGRKISHFALRPWMVAAGGTALLVLCIVHPSTAEVAPTTNGLAPLVERAFRLQPMPDMPLKPAPEQHSLAIPDEALAGHDFPGIDPIITGPVPGKRARGAH</sequence>
<gene>
    <name evidence="2" type="ORF">BANG_01210</name>
</gene>
<protein>
    <submittedName>
        <fullName evidence="2">Peptidase M23B</fullName>
    </submittedName>
</protein>
<proteinExistence type="predicted"/>
<accession>A0A7U8KB80</accession>
<reference evidence="2 3" key="1">
    <citation type="submission" date="2009-01" db="EMBL/GenBank/DDBJ databases">
        <title>The Genome Sequence of Brucella neotomae 5K33.</title>
        <authorList>
            <consortium name="The Broad Institute Genome Sequencing Platform"/>
            <person name="Ward D."/>
            <person name="Young S.K."/>
            <person name="Kodira C.D."/>
            <person name="Zeng Q."/>
            <person name="Koehrsen M."/>
            <person name="Alvarado L."/>
            <person name="Berlin A."/>
            <person name="Borenstein D."/>
            <person name="Chen Z."/>
            <person name="Engels R."/>
            <person name="Freedman E."/>
            <person name="Gellesch M."/>
            <person name="Goldberg J."/>
            <person name="Griggs A."/>
            <person name="Gujja S."/>
            <person name="Heiman D."/>
            <person name="Hepburn T."/>
            <person name="Howarth C."/>
            <person name="Jen D."/>
            <person name="Larson L."/>
            <person name="Lewis B."/>
            <person name="Mehta T."/>
            <person name="Park D."/>
            <person name="Pearson M."/>
            <person name="Roberts A."/>
            <person name="Saif S."/>
            <person name="Shea T."/>
            <person name="Shenoy N."/>
            <person name="Sisk P."/>
            <person name="Stolte C."/>
            <person name="Sykes S."/>
            <person name="Walk T."/>
            <person name="White J."/>
            <person name="Yandava C."/>
            <person name="Whatmore A.M."/>
            <person name="Perrett L.L."/>
            <person name="O'Callaghan D."/>
            <person name="Nusbaum C."/>
            <person name="Galagan J."/>
            <person name="Birren B."/>
        </authorList>
    </citation>
    <scope>NUCLEOTIDE SEQUENCE [LARGE SCALE GENOMIC DNA]</scope>
    <source>
        <strain evidence="2 3">5K33</strain>
    </source>
</reference>
<name>A0A7U8KB80_BRUNE</name>
<dbReference type="AlphaFoldDB" id="A0A7U8KB80"/>
<evidence type="ECO:0000313" key="3">
    <source>
        <dbReference type="Proteomes" id="UP000005727"/>
    </source>
</evidence>
<keyword evidence="3" id="KW-1185">Reference proteome</keyword>
<dbReference type="EMBL" id="EQ999582">
    <property type="protein sequence ID" value="EEY04499.1"/>
    <property type="molecule type" value="Genomic_DNA"/>
</dbReference>
<organism evidence="2 3">
    <name type="scientific">Brucella neotomae 5K33</name>
    <dbReference type="NCBI Taxonomy" id="520456"/>
    <lineage>
        <taxon>Bacteria</taxon>
        <taxon>Pseudomonadati</taxon>
        <taxon>Pseudomonadota</taxon>
        <taxon>Alphaproteobacteria</taxon>
        <taxon>Hyphomicrobiales</taxon>
        <taxon>Brucellaceae</taxon>
        <taxon>Brucella/Ochrobactrum group</taxon>
        <taxon>Brucella</taxon>
    </lineage>
</organism>
<evidence type="ECO:0000256" key="1">
    <source>
        <dbReference type="SAM" id="MobiDB-lite"/>
    </source>
</evidence>
<evidence type="ECO:0000313" key="2">
    <source>
        <dbReference type="EMBL" id="EEY04499.1"/>
    </source>
</evidence>
<dbReference type="Proteomes" id="UP000005727">
    <property type="component" value="Unassembled WGS sequence"/>
</dbReference>